<dbReference type="AlphaFoldDB" id="A0A2N9H6T5"/>
<dbReference type="InterPro" id="IPR002182">
    <property type="entry name" value="NB-ARC"/>
</dbReference>
<dbReference type="SUPFAM" id="SSF52540">
    <property type="entry name" value="P-loop containing nucleoside triphosphate hydrolases"/>
    <property type="match status" value="1"/>
</dbReference>
<dbReference type="InterPro" id="IPR055414">
    <property type="entry name" value="LRR_R13L4/SHOC2-like"/>
</dbReference>
<feature type="compositionally biased region" description="Basic and acidic residues" evidence="3">
    <location>
        <begin position="44"/>
        <end position="97"/>
    </location>
</feature>
<dbReference type="Pfam" id="PF23559">
    <property type="entry name" value="WHD_DRP"/>
    <property type="match status" value="1"/>
</dbReference>
<dbReference type="GO" id="GO:0098542">
    <property type="term" value="P:defense response to other organism"/>
    <property type="evidence" value="ECO:0007669"/>
    <property type="project" value="TreeGrafter"/>
</dbReference>
<organism evidence="7">
    <name type="scientific">Fagus sylvatica</name>
    <name type="common">Beechnut</name>
    <dbReference type="NCBI Taxonomy" id="28930"/>
    <lineage>
        <taxon>Eukaryota</taxon>
        <taxon>Viridiplantae</taxon>
        <taxon>Streptophyta</taxon>
        <taxon>Embryophyta</taxon>
        <taxon>Tracheophyta</taxon>
        <taxon>Spermatophyta</taxon>
        <taxon>Magnoliopsida</taxon>
        <taxon>eudicotyledons</taxon>
        <taxon>Gunneridae</taxon>
        <taxon>Pentapetalae</taxon>
        <taxon>rosids</taxon>
        <taxon>fabids</taxon>
        <taxon>Fagales</taxon>
        <taxon>Fagaceae</taxon>
        <taxon>Fagus</taxon>
    </lineage>
</organism>
<dbReference type="Pfam" id="PF23598">
    <property type="entry name" value="LRR_14"/>
    <property type="match status" value="1"/>
</dbReference>
<proteinExistence type="predicted"/>
<keyword evidence="2" id="KW-0611">Plant defense</keyword>
<dbReference type="Gene3D" id="3.40.50.300">
    <property type="entry name" value="P-loop containing nucleotide triphosphate hydrolases"/>
    <property type="match status" value="1"/>
</dbReference>
<feature type="region of interest" description="Disordered" evidence="3">
    <location>
        <begin position="1"/>
        <end position="97"/>
    </location>
</feature>
<gene>
    <name evidence="7" type="ORF">FSB_LOCUS35243</name>
</gene>
<feature type="domain" description="NB-ARC" evidence="4">
    <location>
        <begin position="296"/>
        <end position="469"/>
    </location>
</feature>
<evidence type="ECO:0000256" key="2">
    <source>
        <dbReference type="ARBA" id="ARBA00022821"/>
    </source>
</evidence>
<reference evidence="7" key="1">
    <citation type="submission" date="2018-02" db="EMBL/GenBank/DDBJ databases">
        <authorList>
            <person name="Cohen D.B."/>
            <person name="Kent A.D."/>
        </authorList>
    </citation>
    <scope>NUCLEOTIDE SEQUENCE</scope>
</reference>
<dbReference type="GO" id="GO:0043531">
    <property type="term" value="F:ADP binding"/>
    <property type="evidence" value="ECO:0007669"/>
    <property type="project" value="InterPro"/>
</dbReference>
<dbReference type="Pfam" id="PF00931">
    <property type="entry name" value="NB-ARC"/>
    <property type="match status" value="1"/>
</dbReference>
<keyword evidence="1" id="KW-0677">Repeat</keyword>
<dbReference type="EMBL" id="OIVN01002902">
    <property type="protein sequence ID" value="SPD07361.1"/>
    <property type="molecule type" value="Genomic_DNA"/>
</dbReference>
<dbReference type="PRINTS" id="PR00364">
    <property type="entry name" value="DISEASERSIST"/>
</dbReference>
<evidence type="ECO:0000259" key="5">
    <source>
        <dbReference type="Pfam" id="PF23559"/>
    </source>
</evidence>
<dbReference type="InterPro" id="IPR036388">
    <property type="entry name" value="WH-like_DNA-bd_sf"/>
</dbReference>
<dbReference type="InterPro" id="IPR027417">
    <property type="entry name" value="P-loop_NTPase"/>
</dbReference>
<dbReference type="Gene3D" id="1.10.8.430">
    <property type="entry name" value="Helical domain of apoptotic protease-activating factors"/>
    <property type="match status" value="1"/>
</dbReference>
<evidence type="ECO:0000256" key="1">
    <source>
        <dbReference type="ARBA" id="ARBA00022737"/>
    </source>
</evidence>
<feature type="domain" description="Disease resistance R13L4/SHOC-2-like LRR" evidence="6">
    <location>
        <begin position="694"/>
        <end position="972"/>
    </location>
</feature>
<feature type="compositionally biased region" description="Basic and acidic residues" evidence="3">
    <location>
        <begin position="26"/>
        <end position="35"/>
    </location>
</feature>
<name>A0A2N9H6T5_FAGSY</name>
<accession>A0A2N9H6T5</accession>
<feature type="domain" description="Disease resistance protein winged helix" evidence="5">
    <location>
        <begin position="548"/>
        <end position="619"/>
    </location>
</feature>
<dbReference type="InterPro" id="IPR058922">
    <property type="entry name" value="WHD_DRP"/>
</dbReference>
<dbReference type="InterPro" id="IPR042197">
    <property type="entry name" value="Apaf_helical"/>
</dbReference>
<dbReference type="InterPro" id="IPR044974">
    <property type="entry name" value="Disease_R_plants"/>
</dbReference>
<evidence type="ECO:0000256" key="3">
    <source>
        <dbReference type="SAM" id="MobiDB-lite"/>
    </source>
</evidence>
<dbReference type="PANTHER" id="PTHR23155">
    <property type="entry name" value="DISEASE RESISTANCE PROTEIN RP"/>
    <property type="match status" value="1"/>
</dbReference>
<sequence>MEIGGVGVYRGRSRSVQGGEAGGGSGRRDGREQREQWLGTAGRQRAESREWLGTARRRDGREQRAESGSGRRDGGTAESREQRVRSRAESREGGRELECREGGRELELLACFVLENGLRKFFPERKGLRASMVVEVPVSNLLEKLKKLRGDERITVPEPRNEVDNAVNNLKYILSFLQAAKPNQGTLSKKKKKPNQGNITASLKGLLASVYSADNITERVLLTTVQSRRRKGVIELPLMKELEERLRAVSSKSSKIKEMQDRPHDLSNKTVDPISEVSVREDLQYDQELDVLSGREDEEKELVERLIKGEEESLRVIPLVSKEALGKTALARTVYNRPDVRKHFQCRAWLHIPKDFKYEDLLLNILRAIPECVLKGTELLSETELTFLLVKSLMEHRFLIVLDDFCNVDVWFKLVRLFADAANRSRVILTTRDPNVARSAELWSCPLKLKLLTDEVSWDLFLKKVGRSDDTELNKFRVEILRLCRGLPPAILLLGGLLSTIQLTEWSEIIDHLALFGEDQSLPLSNIAALSNHKLPYVLKPCFLYLALFPKGYEIPTRRLLRLWLAEGFVQMSPKASDVPEDVANKYLRELVCRNMIEIGRWKSDGSPKTCRMPCYLYDVFLPKVEEIGFLHVHHSKTGCTSAYPLEFNIQRFADQFGINSTSDSHVEHLCSYVSFDPQKQSNREIGKLLITITDRSGFVLLKVLDLEGVYKPMLPEKLGELQNLKYLGLRWTGLDLCPESIGNLPRLETLDLKYTNITTLPSPVWKAKNLRHLHMNELSIQKPSKKLSTNLHTLMGLHIGSKDPKIYGLDRCTNLRKLGLTCHSKSVKKTTECITRLVNLKTLKLRSRDRFGQVLDLELNLCIEHPALSNLYLFGVIKDGIGDLPQRLKVLTLSMSGLKDNKGEESMLRLGELPQLKVLRLFAHSYVGSTMTCEKGKFPELRILKLWKLEKLKRLTVKDGSMPKLLELEIRGCKKLKMLTVEPPARERLVVRP</sequence>
<evidence type="ECO:0000259" key="6">
    <source>
        <dbReference type="Pfam" id="PF23598"/>
    </source>
</evidence>
<dbReference type="Gene3D" id="1.10.10.10">
    <property type="entry name" value="Winged helix-like DNA-binding domain superfamily/Winged helix DNA-binding domain"/>
    <property type="match status" value="1"/>
</dbReference>
<protein>
    <submittedName>
        <fullName evidence="7">Uncharacterized protein</fullName>
    </submittedName>
</protein>
<dbReference type="InterPro" id="IPR032675">
    <property type="entry name" value="LRR_dom_sf"/>
</dbReference>
<evidence type="ECO:0000313" key="7">
    <source>
        <dbReference type="EMBL" id="SPD07361.1"/>
    </source>
</evidence>
<dbReference type="SUPFAM" id="SSF52058">
    <property type="entry name" value="L domain-like"/>
    <property type="match status" value="1"/>
</dbReference>
<evidence type="ECO:0000259" key="4">
    <source>
        <dbReference type="Pfam" id="PF00931"/>
    </source>
</evidence>
<dbReference type="Gene3D" id="3.80.10.10">
    <property type="entry name" value="Ribonuclease Inhibitor"/>
    <property type="match status" value="2"/>
</dbReference>
<dbReference type="PANTHER" id="PTHR23155:SF955">
    <property type="entry name" value="AAA+ ATPASE DOMAIN-CONTAINING PROTEIN"/>
    <property type="match status" value="1"/>
</dbReference>